<dbReference type="PANTHER" id="PTHR16166:SF141">
    <property type="entry name" value="INTERMEMBRANE LIPID TRANSFER PROTEIN VPS13D"/>
    <property type="match status" value="1"/>
</dbReference>
<dbReference type="InterPro" id="IPR056747">
    <property type="entry name" value="VPS13-like_M"/>
</dbReference>
<reference evidence="6 7" key="1">
    <citation type="journal article" date="2019" name="PLoS Biol.">
        <title>Sex chromosomes control vertical transmission of feminizing Wolbachia symbionts in an isopod.</title>
        <authorList>
            <person name="Becking T."/>
            <person name="Chebbi M.A."/>
            <person name="Giraud I."/>
            <person name="Moumen B."/>
            <person name="Laverre T."/>
            <person name="Caubet Y."/>
            <person name="Peccoud J."/>
            <person name="Gilbert C."/>
            <person name="Cordaux R."/>
        </authorList>
    </citation>
    <scope>NUCLEOTIDE SEQUENCE [LARGE SCALE GENOMIC DNA]</scope>
    <source>
        <strain evidence="6">ANa2</strain>
        <tissue evidence="6">Whole body excluding digestive tract and cuticle</tissue>
    </source>
</reference>
<feature type="region of interest" description="Disordered" evidence="4">
    <location>
        <begin position="440"/>
        <end position="462"/>
    </location>
</feature>
<dbReference type="Proteomes" id="UP000326759">
    <property type="component" value="Unassembled WGS sequence"/>
</dbReference>
<comment type="caution">
    <text evidence="6">The sequence shown here is derived from an EMBL/GenBank/DDBJ whole genome shotgun (WGS) entry which is preliminary data.</text>
</comment>
<keyword evidence="3" id="KW-0445">Lipid transport</keyword>
<evidence type="ECO:0000256" key="1">
    <source>
        <dbReference type="ARBA" id="ARBA00006545"/>
    </source>
</evidence>
<dbReference type="InterPro" id="IPR015940">
    <property type="entry name" value="UBA"/>
</dbReference>
<keyword evidence="2" id="KW-0813">Transport</keyword>
<dbReference type="EMBL" id="SEYY01010008">
    <property type="protein sequence ID" value="KAB7501647.1"/>
    <property type="molecule type" value="Genomic_DNA"/>
</dbReference>
<dbReference type="InterPro" id="IPR026847">
    <property type="entry name" value="VPS13"/>
</dbReference>
<dbReference type="Pfam" id="PF25033">
    <property type="entry name" value="VPS13_M"/>
    <property type="match status" value="1"/>
</dbReference>
<feature type="domain" description="UBA" evidence="5">
    <location>
        <begin position="2890"/>
        <end position="2935"/>
    </location>
</feature>
<feature type="region of interest" description="Disordered" evidence="4">
    <location>
        <begin position="2270"/>
        <end position="2304"/>
    </location>
</feature>
<organism evidence="6 7">
    <name type="scientific">Armadillidium nasatum</name>
    <dbReference type="NCBI Taxonomy" id="96803"/>
    <lineage>
        <taxon>Eukaryota</taxon>
        <taxon>Metazoa</taxon>
        <taxon>Ecdysozoa</taxon>
        <taxon>Arthropoda</taxon>
        <taxon>Crustacea</taxon>
        <taxon>Multicrustacea</taxon>
        <taxon>Malacostraca</taxon>
        <taxon>Eumalacostraca</taxon>
        <taxon>Peracarida</taxon>
        <taxon>Isopoda</taxon>
        <taxon>Oniscidea</taxon>
        <taxon>Crinocheta</taxon>
        <taxon>Armadillidiidae</taxon>
        <taxon>Armadillidium</taxon>
    </lineage>
</organism>
<dbReference type="InterPro" id="IPR009060">
    <property type="entry name" value="UBA-like_sf"/>
</dbReference>
<dbReference type="PROSITE" id="PS50030">
    <property type="entry name" value="UBA"/>
    <property type="match status" value="1"/>
</dbReference>
<feature type="region of interest" description="Disordered" evidence="4">
    <location>
        <begin position="823"/>
        <end position="842"/>
    </location>
</feature>
<evidence type="ECO:0000313" key="6">
    <source>
        <dbReference type="EMBL" id="KAB7501647.1"/>
    </source>
</evidence>
<protein>
    <submittedName>
        <fullName evidence="6">Vacuolar protein sorting-associated protein 13D</fullName>
    </submittedName>
</protein>
<dbReference type="CDD" id="cd14306">
    <property type="entry name" value="UBA_VP13D"/>
    <property type="match status" value="1"/>
</dbReference>
<dbReference type="Pfam" id="PF25036">
    <property type="entry name" value="VPS13_VAB"/>
    <property type="match status" value="1"/>
</dbReference>
<sequence length="3898" mass="438435">MLEGLATWVLNTYLGQYLENLNTDQLSIGLLKGEVELENVPLRKDALKHLDMSLEVRAGFVGKVRLQIPVVRLRSEPWMIAFEQLYLVAGPIDLDESIKLLNLNVKIISEICNYYSMTREAEESAGLARKISQLDNIEAIWRSEQESLGPDSSYGTSYSSWLSVGTSFITNIIENIQLKIQDVHIRYEDDKSKPGELFACGLTIESLTVQSSDEHWIPKFVYTTEKSISYKLLELKNFGVYWDSSTTIYSSKSLGELATLMVPSINGGDHDYILEPVSASACLKRNLNASPLRSRNSPRFTCDIKLEKFPLSLTDIQYNQMISSLRFYERLETARPYRKWRPKCKTVQNNAKEWWQYAMQCHVDKIHRKYKGRNWDFAFSRAKAMRKYVNIYKEHLRNPIKTTSDMQKLKSEIEQELNFEELRVLREICMEKVSKELLVNQKERTESNTTDSNLGPPPEPGGVGEGVLQSWFPGWGGWYTSTVEEPKTYESTESPVASPEIEPSQEKPKVSQLEEEILYVLSDSIENNTFTKRDAVFAQLSFSLKKGNVVLSVQKNENEMESLPKSKDTIPLFELEFYNVKLAFESRPRNQSFSFDVELGTMSLKDQASNKNLFNLLIVTEGTSFPLLISQQRDSFNSQLKMGRGITPSAMYARLTSMISSVSRLSPNATTTPLAPNISQGPLFSLSYEKKPVRTMKSDHKLVINSQALDIVYNQRAFETICDYFFPASLRQEENELLNAWTKSAILKYEELKEQTKEEIKKNWSSVIQGIMTVERKRWDIELDISAPQIIIPENFEDPNATLVILDFGKLIFCTAQQNVGSESQNKISNSDDEDSFATPCSTPEEFHVKEEIEKTGQFDLKLCDMQVLVAKVKDNWRFAYQKGTGPMHVIDRFNINLHLERRILEVLPDNSSSGDSQWPHLVLSGSLPQLVVHINEQKVNAIRNICSTHLWTASTDQSDSGKRYGKDMKKNDISPKASFIPRSATLTTIVDKESFDESYKDTQSDSKLIVMQFNVDKLSIELQSRGRSVAELQVTGVRSQMSKRPTDISASLSVHSLLLVDALQTFGSDFELLVASHKHISMDSVSGSLLDSEPCSPTSPASPDASLPGKPTSPVALSHALNSLACNRASSPPISDRGLMRSPTGVVSPTFGHPLSSIDGSKDSEALIKIEVTYIAGLPSTHDDPNGSTYIFSSVQFNALDIIANQETVVELVGFIHQLFSPQSTVPYKPADTFRQQSYCPTGETDNTPTATTPVDKGKAFYGSFAGLYSPRETTNRSSSSQRAEISFDFHKLTILLLRGTLKDKEMIGKKVGTAVLSHAKIEASVVNDILTCEGSLGGFQIRDVTPEGSKHQCIVSVGHDPIVERSQDLVSRIHSGVYQSFAETKQSFKQRAFSFKVVRPLVLLSTSERVYKKPSSREHLDTDEEEVHKVNKICVQLHLASVCYTHSPQFLVELKSCAKEFKQYMAQLASSIKQAATEVAIGLVSKRIESFTTLSGSGVAVRDSSPRHLNYLRNQNFSKSTDTLVFPQPPPASTLDSTSLSPTHGVAPDLPFNAEVNVVLETPIVVLPESPNSPNVLVAHLGQISIHNKDPELIENGVESMDFFPIKTALFEIGVKDMSLFCLNVDERLRSRDIIFHPLSSTIMNAEELYSCKEHGVPILHSTSLELVLKQTRDSEMLTEFEAGLIFPSDIYVDSHPLTSPDSFTLDGGFITSPKVSVSRHQYLLMCQVISNLSLDSTSNSKLDMKWKKTTTVDEREKSSTEGFSVRREHSSLSKEHVPIKGVFTVPSLYVELRGDVGQEERPLVNLVLTEISAVYDVSEPFKSNTQITLRSLTMEDLQSSDSHSNPQFLVKSENVDLRTPPPHFGKSMPLDIPIGTSSSSYSDSQFLSTSCPEAWVGDHIPIPSASLPAKLEMEKPFYKALKKPIEKIKRNSIGVFTKQDSFVGASLHPGECPCTPPPSPSAGTRESVSGQLSKDGALVNISIFTVDPKSPDFMNKYDGNSRFVDIDLSSLVTVINLESWVMVFDFFRSPSEGISKETANSSEILDEYTSYDVKSNEEQNMVMEVQVRSLTLVLNKSEGEMAKFAVNQVSVRSVGSAGDLTLNGRLGSLSLIDCTPHGSHYREKFLTVGTEAMTFQLFRYSEEDPNLQRNCDIRLKLKMSSIMYVHSHRFLQELTQFFLQFLFLRDKLSDWRAVTEKPHGTRVSLDISAGSPVIFIPMWNQSDEVLAVDLGSLSVSNKFLWSGAPNTISKMRREDLFDRLASSSQGQFRSRSGSLRSRSRSGSRRFCENRTTSSEETQPSRGQRCLLDVMQVALVNMDLFKSQRMVKSSKIKLKGDKKEVEENIWDFGSFAIVRKGSSVLKEKCALKVQVERNLDADISRIVPDFSIHGVLTKIHATVDVSYYKLIRGLLAHNLGEPVPEMKLQTVFLSLQQAPKPQRKEPLSIYLVNVKSDAIAALIFFPALIKKPFMITFFTSCQNNLTSEVTTLCFYMSTKSGFEYLTSMLLYSASHVWTILSIHFDLDDVIVETELTNEDDNEHEVGNDFEKHRSSNLKDSIQKTPFSRINFIKSKLLYERSSDSSKDIDLVSQEILISDTRFDSCPVNKRSNVFSHILAPAQDKNLKNENPLQAEVHYRSTSDLTQFTILLNNMRLMGILDWWKIAQYFIQSSPPDPPGWESMDFIFNAVKEESENSFNAIGGGLFTTVNKANPRKLNPMVESTGLMTKHLLISDDYKVPFELKLNITDSEVVIVENSSEWDSSAVILKTTAVVSYRPHFQERPISCNLNQCELFSCILGFEEETALSIIDPVTVNIEVNDHASKNSAVNITNIAMRSQHTVEISLHQLNIRLSYHDMKMFQRILESLPRQNMEATTRKNSYTIKNSQEATTQKEPANFTAQVEKLCVLGFSQENCLKALKACEGKLDEAALWLTQNVQPEIIEEKPSESKSNIENALNLHGFEDYEWKGSCNCTLSIDYYNRALSGWEPFIEPWKSLERSESILGEVTEENWRKVSSGENVSFAFEERAGKQRHGHSHIVKRHRLLVRVGNWNPVGPVTVDKVGVFFRLGLYQASIKSAQMPSVRIVFDIKMDGSARKLIRVRSALLLTNRLPHTVELKLDNTAFKLGGFYVHIKRDNYPVDEVSPRPRSPIDMEQQMKLNWIFTMRSNRRARKGESKVLKETFISSVDPEEEVEFSFWTDSFRPSSVVSVRSSKCPFETSVKLTDSSGRPVHLQVKAYIKYGNAVKMRVSAFFWIINKTGLPILVKQEGTNVEAAGQDSEHEVARCATPLLFSFSDLEASPTLVARVGKHLHSNAVPFFCKKIPLSQNTCVRRRLHVGQDHRPAFVYEIGIDVRTGRGKFRDTFMVTLSPRFHLENRSSHELLISQKCFTSPSHVDFVGQSTWLRAIPGCWLPFHWPRLDKDPLLCVRLCDLPESHWSGGFLIDKPDSFNINIRDTNGFSHFLRVEILMSEATFFVVFNDPHLLPPPFRIDNFSLVSITYYQTGTREEHLRTSVRPRYSTSYAWDEVTFPPHITCVAPGGTSATYNLNTLGEGAQLLYENFIYIAFTGTFKAAPENNSEECTSERSPLVHTDYDGLQLVLDVSEGTRVQLARKEIGRRSQLWRMTTKRMLQHEGSSPPYDPTSKKPRNDSNILVILITKNILPSWNSEYTPLVLRKPDVRRSLTQTWRFTEDGRLCCEHPNMYVQAKDGFLGLASGNDVVLGPPQIICYGTMPNGIPVEQAISRQRLRPGSGRLAVKVVIDGPTRVLQIIDVQNKSSPQVARTDTGDLVYINENKVTSTSSLMTGGKENTKQANSAGANEALLEEFQLQVLLKDGIGISVVSYPEELLYAMFSDIVFECVSSSSHRNFDCSVRGIQVDNQLPKAQCPVVFFVSPQSKN</sequence>
<dbReference type="OrthoDB" id="272810at2759"/>
<feature type="compositionally biased region" description="Polar residues" evidence="4">
    <location>
        <begin position="1087"/>
        <end position="1102"/>
    </location>
</feature>
<keyword evidence="7" id="KW-1185">Reference proteome</keyword>
<dbReference type="SMART" id="SM00165">
    <property type="entry name" value="UBA"/>
    <property type="match status" value="1"/>
</dbReference>
<dbReference type="InterPro" id="IPR041969">
    <property type="entry name" value="VP13D_UBA"/>
</dbReference>
<feature type="region of interest" description="Disordered" evidence="4">
    <location>
        <begin position="1087"/>
        <end position="1113"/>
    </location>
</feature>
<evidence type="ECO:0000256" key="4">
    <source>
        <dbReference type="SAM" id="MobiDB-lite"/>
    </source>
</evidence>
<dbReference type="PANTHER" id="PTHR16166">
    <property type="entry name" value="VACUOLAR PROTEIN SORTING-ASSOCIATED PROTEIN VPS13"/>
    <property type="match status" value="1"/>
</dbReference>
<dbReference type="CDD" id="cd23453">
    <property type="entry name" value="beta-trefoil_Ricin_VPS13D"/>
    <property type="match status" value="1"/>
</dbReference>
<dbReference type="GO" id="GO:0045053">
    <property type="term" value="P:protein retention in Golgi apparatus"/>
    <property type="evidence" value="ECO:0007669"/>
    <property type="project" value="TreeGrafter"/>
</dbReference>
<proteinExistence type="inferred from homology"/>
<evidence type="ECO:0000256" key="3">
    <source>
        <dbReference type="ARBA" id="ARBA00023055"/>
    </source>
</evidence>
<dbReference type="GO" id="GO:0006869">
    <property type="term" value="P:lipid transport"/>
    <property type="evidence" value="ECO:0007669"/>
    <property type="project" value="UniProtKB-KW"/>
</dbReference>
<evidence type="ECO:0000256" key="2">
    <source>
        <dbReference type="ARBA" id="ARBA00022448"/>
    </source>
</evidence>
<evidence type="ECO:0000259" key="5">
    <source>
        <dbReference type="PROSITE" id="PS50030"/>
    </source>
</evidence>
<dbReference type="Pfam" id="PF12624">
    <property type="entry name" value="VPS13_N"/>
    <property type="match status" value="1"/>
</dbReference>
<gene>
    <name evidence="6" type="primary">VPS13D</name>
    <name evidence="6" type="ORF">Anas_00765</name>
</gene>
<evidence type="ECO:0000313" key="7">
    <source>
        <dbReference type="Proteomes" id="UP000326759"/>
    </source>
</evidence>
<dbReference type="InterPro" id="IPR026854">
    <property type="entry name" value="VPS13_N"/>
</dbReference>
<dbReference type="GO" id="GO:0006623">
    <property type="term" value="P:protein targeting to vacuole"/>
    <property type="evidence" value="ECO:0007669"/>
    <property type="project" value="TreeGrafter"/>
</dbReference>
<accession>A0A5N5T5X4</accession>
<dbReference type="GO" id="GO:0007005">
    <property type="term" value="P:mitochondrion organization"/>
    <property type="evidence" value="ECO:0007669"/>
    <property type="project" value="TreeGrafter"/>
</dbReference>
<dbReference type="SUPFAM" id="SSF46934">
    <property type="entry name" value="UBA-like"/>
    <property type="match status" value="1"/>
</dbReference>
<comment type="similarity">
    <text evidence="1">Belongs to the VPS13 family.</text>
</comment>
<name>A0A5N5T5X4_9CRUS</name>
<dbReference type="InterPro" id="IPR009543">
    <property type="entry name" value="VPS13_VAB"/>
</dbReference>
<feature type="compositionally biased region" description="Polar residues" evidence="4">
    <location>
        <begin position="2292"/>
        <end position="2304"/>
    </location>
</feature>
<feature type="region of interest" description="Disordered" evidence="4">
    <location>
        <begin position="486"/>
        <end position="508"/>
    </location>
</feature>
<dbReference type="Gene3D" id="1.10.8.10">
    <property type="entry name" value="DNA helicase RuvA subunit, C-terminal domain"/>
    <property type="match status" value="1"/>
</dbReference>
<feature type="compositionally biased region" description="Low complexity" evidence="4">
    <location>
        <begin position="2270"/>
        <end position="2279"/>
    </location>
</feature>